<gene>
    <name evidence="1" type="ORF">BN2476_350275</name>
</gene>
<reference evidence="1" key="1">
    <citation type="submission" date="2016-12" db="EMBL/GenBank/DDBJ databases">
        <authorList>
            <person name="Moulin L."/>
        </authorList>
    </citation>
    <scope>NUCLEOTIDE SEQUENCE [LARGE SCALE GENOMIC DNA]</scope>
    <source>
        <strain evidence="1">STM 7183</strain>
    </source>
</reference>
<protein>
    <submittedName>
        <fullName evidence="1">Uncharacterized protein</fullName>
    </submittedName>
</protein>
<keyword evidence="2" id="KW-1185">Reference proteome</keyword>
<organism evidence="1 2">
    <name type="scientific">Paraburkholderia piptadeniae</name>
    <dbReference type="NCBI Taxonomy" id="1701573"/>
    <lineage>
        <taxon>Bacteria</taxon>
        <taxon>Pseudomonadati</taxon>
        <taxon>Pseudomonadota</taxon>
        <taxon>Betaproteobacteria</taxon>
        <taxon>Burkholderiales</taxon>
        <taxon>Burkholderiaceae</taxon>
        <taxon>Paraburkholderia</taxon>
    </lineage>
</organism>
<name>A0A1N7S8Q3_9BURK</name>
<evidence type="ECO:0000313" key="2">
    <source>
        <dbReference type="Proteomes" id="UP000195569"/>
    </source>
</evidence>
<evidence type="ECO:0000313" key="1">
    <source>
        <dbReference type="EMBL" id="SIT43757.1"/>
    </source>
</evidence>
<dbReference type="EMBL" id="CYGY02000035">
    <property type="protein sequence ID" value="SIT43757.1"/>
    <property type="molecule type" value="Genomic_DNA"/>
</dbReference>
<dbReference type="Proteomes" id="UP000195569">
    <property type="component" value="Unassembled WGS sequence"/>
</dbReference>
<dbReference type="AlphaFoldDB" id="A0A1N7S8Q3"/>
<proteinExistence type="predicted"/>
<dbReference type="RefSeq" id="WP_087735929.1">
    <property type="nucleotide sequence ID" value="NZ_CYGY02000035.1"/>
</dbReference>
<sequence length="64" mass="7243">MSAETHKVHMKMAKASETDITQTLNLCGVLEAISKGYYPSGGDEDDPTFFDEDDKDHLRAFYDR</sequence>
<accession>A0A1N7S8Q3</accession>
<comment type="caution">
    <text evidence="1">The sequence shown here is derived from an EMBL/GenBank/DDBJ whole genome shotgun (WGS) entry which is preliminary data.</text>
</comment>